<comment type="caution">
    <text evidence="6">The sequence shown here is derived from an EMBL/GenBank/DDBJ whole genome shotgun (WGS) entry which is preliminary data.</text>
</comment>
<protein>
    <submittedName>
        <fullName evidence="6">Ribosomal-protein-alanine N-acetyltransferase</fullName>
    </submittedName>
</protein>
<proteinExistence type="inferred from homology"/>
<dbReference type="InterPro" id="IPR016181">
    <property type="entry name" value="Acyl_CoA_acyltransferase"/>
</dbReference>
<dbReference type="NCBIfam" id="TIGR01575">
    <property type="entry name" value="rimI"/>
    <property type="match status" value="1"/>
</dbReference>
<dbReference type="PANTHER" id="PTHR43420">
    <property type="entry name" value="ACETYLTRANSFERASE"/>
    <property type="match status" value="1"/>
</dbReference>
<dbReference type="EMBL" id="PKKJ01000001">
    <property type="protein sequence ID" value="PKY67127.1"/>
    <property type="molecule type" value="Genomic_DNA"/>
</dbReference>
<gene>
    <name evidence="6" type="primary">rimI</name>
    <name evidence="6" type="ORF">CYJ25_02540</name>
</gene>
<dbReference type="InterPro" id="IPR050680">
    <property type="entry name" value="YpeA/RimI_acetyltransf"/>
</dbReference>
<evidence type="ECO:0000256" key="4">
    <source>
        <dbReference type="ARBA" id="ARBA00023315"/>
    </source>
</evidence>
<dbReference type="Gene3D" id="3.40.630.30">
    <property type="match status" value="1"/>
</dbReference>
<dbReference type="RefSeq" id="WP_101627619.1">
    <property type="nucleotide sequence ID" value="NZ_PKKJ01000001.1"/>
</dbReference>
<evidence type="ECO:0000259" key="5">
    <source>
        <dbReference type="PROSITE" id="PS51186"/>
    </source>
</evidence>
<dbReference type="PANTHER" id="PTHR43420:SF44">
    <property type="entry name" value="ACETYLTRANSFERASE YPEA"/>
    <property type="match status" value="1"/>
</dbReference>
<dbReference type="PROSITE" id="PS51186">
    <property type="entry name" value="GNAT"/>
    <property type="match status" value="1"/>
</dbReference>
<evidence type="ECO:0000313" key="6">
    <source>
        <dbReference type="EMBL" id="PKY67127.1"/>
    </source>
</evidence>
<dbReference type="InterPro" id="IPR000182">
    <property type="entry name" value="GNAT_dom"/>
</dbReference>
<dbReference type="Proteomes" id="UP000234545">
    <property type="component" value="Unassembled WGS sequence"/>
</dbReference>
<evidence type="ECO:0000256" key="3">
    <source>
        <dbReference type="ARBA" id="ARBA00022679"/>
    </source>
</evidence>
<evidence type="ECO:0000313" key="7">
    <source>
        <dbReference type="Proteomes" id="UP000234545"/>
    </source>
</evidence>
<evidence type="ECO:0000256" key="1">
    <source>
        <dbReference type="ARBA" id="ARBA00005395"/>
    </source>
</evidence>
<dbReference type="OrthoDB" id="529907at2"/>
<feature type="domain" description="N-acetyltransferase" evidence="5">
    <location>
        <begin position="6"/>
        <end position="155"/>
    </location>
</feature>
<dbReference type="AlphaFoldDB" id="A0A2I1I7M5"/>
<sequence>MTGAPLEFHQAKPGDEEILVALEEALFPEDPWTWGMIADELASPFSTYYLAAVPDGPDLQVVGYGGVKVVGDGADIMTIGVFPHLRGQGLGKQILDLLVSRAREAGADYVFLEVRESNEAARRLYERSGFIVLDRLSGYFKNPLEDGIAMRLELTN</sequence>
<dbReference type="Pfam" id="PF00583">
    <property type="entry name" value="Acetyltransf_1"/>
    <property type="match status" value="1"/>
</dbReference>
<dbReference type="GO" id="GO:0008080">
    <property type="term" value="F:N-acetyltransferase activity"/>
    <property type="evidence" value="ECO:0007669"/>
    <property type="project" value="InterPro"/>
</dbReference>
<keyword evidence="2" id="KW-0963">Cytoplasm</keyword>
<keyword evidence="3 6" id="KW-0808">Transferase</keyword>
<evidence type="ECO:0000256" key="2">
    <source>
        <dbReference type="ARBA" id="ARBA00022490"/>
    </source>
</evidence>
<organism evidence="6 7">
    <name type="scientific">Schaalia turicensis</name>
    <dbReference type="NCBI Taxonomy" id="131111"/>
    <lineage>
        <taxon>Bacteria</taxon>
        <taxon>Bacillati</taxon>
        <taxon>Actinomycetota</taxon>
        <taxon>Actinomycetes</taxon>
        <taxon>Actinomycetales</taxon>
        <taxon>Actinomycetaceae</taxon>
        <taxon>Schaalia</taxon>
    </lineage>
</organism>
<reference evidence="6 7" key="1">
    <citation type="submission" date="2017-12" db="EMBL/GenBank/DDBJ databases">
        <title>Phylogenetic diversity of female urinary microbiome.</title>
        <authorList>
            <person name="Thomas-White K."/>
            <person name="Wolfe A.J."/>
        </authorList>
    </citation>
    <scope>NUCLEOTIDE SEQUENCE [LARGE SCALE GENOMIC DNA]</scope>
    <source>
        <strain evidence="6 7">UMB0250</strain>
    </source>
</reference>
<comment type="similarity">
    <text evidence="1">Belongs to the acetyltransferase family. RimI subfamily.</text>
</comment>
<name>A0A2I1I7M5_9ACTO</name>
<dbReference type="CDD" id="cd04301">
    <property type="entry name" value="NAT_SF"/>
    <property type="match status" value="1"/>
</dbReference>
<dbReference type="SUPFAM" id="SSF55729">
    <property type="entry name" value="Acyl-CoA N-acyltransferases (Nat)"/>
    <property type="match status" value="1"/>
</dbReference>
<keyword evidence="4" id="KW-0012">Acyltransferase</keyword>
<accession>A0A2I1I7M5</accession>
<dbReference type="InterPro" id="IPR006464">
    <property type="entry name" value="AcTrfase_RimI/Ard1"/>
</dbReference>